<keyword evidence="4" id="KW-1185">Reference proteome</keyword>
<name>A0ABT9Q6Z6_9ACTN</name>
<gene>
    <name evidence="3" type="ORF">J2853_001729</name>
</gene>
<dbReference type="Pfam" id="PF13367">
    <property type="entry name" value="PrsW-protease"/>
    <property type="match status" value="1"/>
</dbReference>
<proteinExistence type="predicted"/>
<evidence type="ECO:0000313" key="3">
    <source>
        <dbReference type="EMBL" id="MDP9842518.1"/>
    </source>
</evidence>
<protein>
    <recommendedName>
        <fullName evidence="5">PrsW family intramembrane metalloprotease</fullName>
    </recommendedName>
</protein>
<sequence>MHAVALLGAGFFLRVVMVPFFHPLMVAVFGLGVAAAASAGRRSRAARAGLALVGLLVAIILHGAWDWAGLAGSDPLLIYRIYGAVMVPVFLATLVLALVLRKREGKMVAAALPALARDGLIAPEEVTPLANLGERRRWRRDARRRSGRAAARATGRYQAEASALGIRRARSQTTGDRDGLDEQTRVTAAARADMLEALATGNAS</sequence>
<feature type="transmembrane region" description="Helical" evidence="2">
    <location>
        <begin position="20"/>
        <end position="39"/>
    </location>
</feature>
<dbReference type="Proteomes" id="UP001225356">
    <property type="component" value="Unassembled WGS sequence"/>
</dbReference>
<dbReference type="RefSeq" id="WP_307556417.1">
    <property type="nucleotide sequence ID" value="NZ_JAUSQU010000001.1"/>
</dbReference>
<evidence type="ECO:0000313" key="4">
    <source>
        <dbReference type="Proteomes" id="UP001225356"/>
    </source>
</evidence>
<feature type="transmembrane region" description="Helical" evidence="2">
    <location>
        <begin position="46"/>
        <end position="65"/>
    </location>
</feature>
<reference evidence="3 4" key="1">
    <citation type="submission" date="2023-07" db="EMBL/GenBank/DDBJ databases">
        <title>Sequencing the genomes of 1000 actinobacteria strains.</title>
        <authorList>
            <person name="Klenk H.-P."/>
        </authorList>
    </citation>
    <scope>NUCLEOTIDE SEQUENCE [LARGE SCALE GENOMIC DNA]</scope>
    <source>
        <strain evidence="3 4">DSM 46740</strain>
    </source>
</reference>
<dbReference type="PANTHER" id="PTHR36844:SF1">
    <property type="entry name" value="PROTEASE PRSW"/>
    <property type="match status" value="1"/>
</dbReference>
<keyword evidence="2" id="KW-1133">Transmembrane helix</keyword>
<dbReference type="PANTHER" id="PTHR36844">
    <property type="entry name" value="PROTEASE PRSW"/>
    <property type="match status" value="1"/>
</dbReference>
<dbReference type="InterPro" id="IPR026898">
    <property type="entry name" value="PrsW"/>
</dbReference>
<keyword evidence="2" id="KW-0472">Membrane</keyword>
<dbReference type="EMBL" id="JAUSQU010000001">
    <property type="protein sequence ID" value="MDP9842518.1"/>
    <property type="molecule type" value="Genomic_DNA"/>
</dbReference>
<feature type="transmembrane region" description="Helical" evidence="2">
    <location>
        <begin position="77"/>
        <end position="100"/>
    </location>
</feature>
<evidence type="ECO:0008006" key="5">
    <source>
        <dbReference type="Google" id="ProtNLM"/>
    </source>
</evidence>
<organism evidence="3 4">
    <name type="scientific">Streptosporangium lutulentum</name>
    <dbReference type="NCBI Taxonomy" id="1461250"/>
    <lineage>
        <taxon>Bacteria</taxon>
        <taxon>Bacillati</taxon>
        <taxon>Actinomycetota</taxon>
        <taxon>Actinomycetes</taxon>
        <taxon>Streptosporangiales</taxon>
        <taxon>Streptosporangiaceae</taxon>
        <taxon>Streptosporangium</taxon>
    </lineage>
</organism>
<keyword evidence="2" id="KW-0812">Transmembrane</keyword>
<feature type="region of interest" description="Disordered" evidence="1">
    <location>
        <begin position="161"/>
        <end position="183"/>
    </location>
</feature>
<evidence type="ECO:0000256" key="1">
    <source>
        <dbReference type="SAM" id="MobiDB-lite"/>
    </source>
</evidence>
<accession>A0ABT9Q6Z6</accession>
<comment type="caution">
    <text evidence="3">The sequence shown here is derived from an EMBL/GenBank/DDBJ whole genome shotgun (WGS) entry which is preliminary data.</text>
</comment>
<evidence type="ECO:0000256" key="2">
    <source>
        <dbReference type="SAM" id="Phobius"/>
    </source>
</evidence>